<keyword evidence="2" id="KW-1185">Reference proteome</keyword>
<dbReference type="InterPro" id="IPR008984">
    <property type="entry name" value="SMAD_FHA_dom_sf"/>
</dbReference>
<dbReference type="EMBL" id="CP004025">
    <property type="protein sequence ID" value="AGC47018.1"/>
    <property type="molecule type" value="Genomic_DNA"/>
</dbReference>
<evidence type="ECO:0008006" key="3">
    <source>
        <dbReference type="Google" id="ProtNLM"/>
    </source>
</evidence>
<sequence length="201" mass="22059">MAAVILEARCVAPFAVDLRFSDGRAGEVDLSAFLFEYEWNKKRTPDLSIQTRDWLSVPENFETLRVHPESGTLAWGDERPFPAELLYWRVVMGRILATVSAKDGTLLGTVELGGTRQTWSRPVTLGRASTNRIVVDREGVAPVHAQVTVGGGHHPRYFIEVVEGETRAGGTCSSTPGERWSVSALQPLLLELGDCVVKIGK</sequence>
<evidence type="ECO:0000313" key="2">
    <source>
        <dbReference type="Proteomes" id="UP000011131"/>
    </source>
</evidence>
<proteinExistence type="predicted"/>
<dbReference type="SUPFAM" id="SSF143880">
    <property type="entry name" value="NE0471 N-terminal domain-like"/>
    <property type="match status" value="1"/>
</dbReference>
<dbReference type="AlphaFoldDB" id="L7UG65"/>
<dbReference type="SUPFAM" id="SSF49879">
    <property type="entry name" value="SMAD/FHA domain"/>
    <property type="match status" value="1"/>
</dbReference>
<dbReference type="Proteomes" id="UP000011131">
    <property type="component" value="Chromosome"/>
</dbReference>
<dbReference type="Gene3D" id="3.30.2020.10">
    <property type="entry name" value="NE0471-like N-terminal domain"/>
    <property type="match status" value="1"/>
</dbReference>
<dbReference type="PATRIC" id="fig|1278073.3.peg.5823"/>
<protein>
    <recommendedName>
        <fullName evidence="3">FHA domain-containing protein</fullName>
    </recommendedName>
</protein>
<dbReference type="STRING" id="1278073.MYSTI_05742"/>
<dbReference type="RefSeq" id="WP_015351273.1">
    <property type="nucleotide sequence ID" value="NC_020126.1"/>
</dbReference>
<dbReference type="InterPro" id="IPR036782">
    <property type="entry name" value="NE0471-like_N"/>
</dbReference>
<gene>
    <name evidence="1" type="ordered locus">MYSTI_05742</name>
</gene>
<organism evidence="1 2">
    <name type="scientific">Myxococcus stipitatus (strain DSM 14675 / JCM 12634 / Mx s8)</name>
    <dbReference type="NCBI Taxonomy" id="1278073"/>
    <lineage>
        <taxon>Bacteria</taxon>
        <taxon>Pseudomonadati</taxon>
        <taxon>Myxococcota</taxon>
        <taxon>Myxococcia</taxon>
        <taxon>Myxococcales</taxon>
        <taxon>Cystobacterineae</taxon>
        <taxon>Myxococcaceae</taxon>
        <taxon>Myxococcus</taxon>
    </lineage>
</organism>
<evidence type="ECO:0000313" key="1">
    <source>
        <dbReference type="EMBL" id="AGC47018.1"/>
    </source>
</evidence>
<dbReference type="KEGG" id="msd:MYSTI_05742"/>
<dbReference type="OrthoDB" id="9802153at2"/>
<accession>L7UG65</accession>
<name>L7UG65_MYXSD</name>
<dbReference type="CDD" id="cd00060">
    <property type="entry name" value="FHA"/>
    <property type="match status" value="1"/>
</dbReference>
<dbReference type="HOGENOM" id="CLU_1376148_0_0_7"/>
<reference evidence="1 2" key="1">
    <citation type="journal article" date="2013" name="Genome Announc.">
        <title>Complete genome sequence of Myxococcus stipitatus strain DSM 14675, a fruiting myxobacterium.</title>
        <authorList>
            <person name="Huntley S."/>
            <person name="Kneip S."/>
            <person name="Treuner-Lange A."/>
            <person name="Sogaard-Andersen L."/>
        </authorList>
    </citation>
    <scope>NUCLEOTIDE SEQUENCE [LARGE SCALE GENOMIC DNA]</scope>
    <source>
        <strain evidence="2">DSM 14675 / JCM 12634 / Mx s8</strain>
    </source>
</reference>